<dbReference type="Proteomes" id="UP000017404">
    <property type="component" value="Unassembled WGS sequence"/>
</dbReference>
<reference evidence="3 4" key="1">
    <citation type="submission" date="2013-10" db="EMBL/GenBank/DDBJ databases">
        <title>The Genome Sequence of Acinetobacter tjernbergiae CIP107465.</title>
        <authorList>
            <consortium name="The Broad Institute Genomics Platform"/>
            <consortium name="The Broad Institute Genome Sequencing Center for Infectious Disease"/>
            <person name="Cerqueira G."/>
            <person name="Feldgarden M."/>
            <person name="Courvalin P."/>
            <person name="Grillot-Courvalin C."/>
            <person name="Clermont D."/>
            <person name="Rocha E."/>
            <person name="Yoon E.-J."/>
            <person name="Nemec A."/>
            <person name="Young S.K."/>
            <person name="Zeng Q."/>
            <person name="Gargeya S."/>
            <person name="Fitzgerald M."/>
            <person name="Abouelleil A."/>
            <person name="Alvarado L."/>
            <person name="Berlin A.M."/>
            <person name="Chapman S.B."/>
            <person name="Gainer-Dewar J."/>
            <person name="Goldberg J."/>
            <person name="Gnerre S."/>
            <person name="Griggs A."/>
            <person name="Gujja S."/>
            <person name="Hansen M."/>
            <person name="Howarth C."/>
            <person name="Imamovic A."/>
            <person name="Ireland A."/>
            <person name="Larimer J."/>
            <person name="McCowan C."/>
            <person name="Murphy C."/>
            <person name="Pearson M."/>
            <person name="Poon T.W."/>
            <person name="Priest M."/>
            <person name="Roberts A."/>
            <person name="Saif S."/>
            <person name="Shea T."/>
            <person name="Sykes S."/>
            <person name="Wortman J."/>
            <person name="Nusbaum C."/>
            <person name="Birren B."/>
        </authorList>
    </citation>
    <scope>NUCLEOTIDE SEQUENCE [LARGE SCALE GENOMIC DNA]</scope>
    <source>
        <strain evidence="3 4">CIP 107465</strain>
    </source>
</reference>
<evidence type="ECO:0000313" key="4">
    <source>
        <dbReference type="Proteomes" id="UP000017404"/>
    </source>
</evidence>
<gene>
    <name evidence="3" type="ORF">F990_01645</name>
</gene>
<evidence type="ECO:0000259" key="2">
    <source>
        <dbReference type="Pfam" id="PF18623"/>
    </source>
</evidence>
<proteinExistence type="predicted"/>
<dbReference type="Pfam" id="PF18623">
    <property type="entry name" value="TnsE_C"/>
    <property type="match status" value="1"/>
</dbReference>
<accession>V2V4H3</accession>
<evidence type="ECO:0000256" key="1">
    <source>
        <dbReference type="SAM" id="MobiDB-lite"/>
    </source>
</evidence>
<dbReference type="eggNOG" id="ENOG502Z8JW">
    <property type="taxonomic scope" value="Bacteria"/>
</dbReference>
<dbReference type="PATRIC" id="fig|1120928.5.peg.1675"/>
<feature type="domain" description="TnsE C-terminal" evidence="2">
    <location>
        <begin position="382"/>
        <end position="522"/>
    </location>
</feature>
<sequence>MKIKNFPENSRITFLGSIFKENKQVNWNINIGLENHYTNSADYQKYMIKHARFSNMPLLAKNRRFNQTKEIPLYNESIITIKIDDFKNWQITTSKSGQYLFSHIVSDLEETYKNIQIHLPHIELARVLFFHNAYLSRAALTQGKLTAEYYIVPEEHQTTIHVHEFCGFPSYQYDNVGMRRLLSWILLDTEARASYESISKHFLSEQFRTKTQTFWNFIFAPPSLRGAEITMKVYFSEKNEQYYVNEIIGIANLPTDISNEVIFCNPNFTVKNSYEKTGGSSGGRTSANDDPTIDDEKEADSDRKIIKIESPKIAMFLASPYETKKATLKRSGKKGIPNQNNDVEILPDHGVSTGETTIFGEIGRGEFENVQDESDDLEFFMKRFEAFKVMIEQFASQHRIQPIIHVHKLPAVNRSKLHRTHDGNPRCIIEVQLSFQSKKFVILEIDTSDNLKPLSTLIVKISDTDSWNSHFPTFRKQVVKRSLRWPTAKSLLDIGIRKTFNHPRNLAEMAESDEEFKNWRIRLEETLLSLS</sequence>
<keyword evidence="4" id="KW-1185">Reference proteome</keyword>
<protein>
    <recommendedName>
        <fullName evidence="2">TnsE C-terminal domain-containing protein</fullName>
    </recommendedName>
</protein>
<comment type="caution">
    <text evidence="3">The sequence shown here is derived from an EMBL/GenBank/DDBJ whole genome shotgun (WGS) entry which is preliminary data.</text>
</comment>
<dbReference type="EMBL" id="AYEV01000014">
    <property type="protein sequence ID" value="ESK55761.1"/>
    <property type="molecule type" value="Genomic_DNA"/>
</dbReference>
<dbReference type="AlphaFoldDB" id="V2V4H3"/>
<dbReference type="InterPro" id="IPR041419">
    <property type="entry name" value="TnsE_C"/>
</dbReference>
<name>V2V4H3_9GAMM</name>
<evidence type="ECO:0000313" key="3">
    <source>
        <dbReference type="EMBL" id="ESK55761.1"/>
    </source>
</evidence>
<feature type="region of interest" description="Disordered" evidence="1">
    <location>
        <begin position="275"/>
        <end position="301"/>
    </location>
</feature>
<dbReference type="STRING" id="202955.GCA_000759995_01484"/>
<feature type="region of interest" description="Disordered" evidence="1">
    <location>
        <begin position="328"/>
        <end position="348"/>
    </location>
</feature>
<organism evidence="3 4">
    <name type="scientific">Acinetobacter tjernbergiae DSM 14971 = CIP 107465</name>
    <dbReference type="NCBI Taxonomy" id="1120928"/>
    <lineage>
        <taxon>Bacteria</taxon>
        <taxon>Pseudomonadati</taxon>
        <taxon>Pseudomonadota</taxon>
        <taxon>Gammaproteobacteria</taxon>
        <taxon>Moraxellales</taxon>
        <taxon>Moraxellaceae</taxon>
        <taxon>Acinetobacter</taxon>
    </lineage>
</organism>